<evidence type="ECO:0000256" key="10">
    <source>
        <dbReference type="ARBA" id="ARBA00022827"/>
    </source>
</evidence>
<evidence type="ECO:0000256" key="8">
    <source>
        <dbReference type="ARBA" id="ARBA00022618"/>
    </source>
</evidence>
<evidence type="ECO:0000256" key="18">
    <source>
        <dbReference type="ARBA" id="ARBA00048914"/>
    </source>
</evidence>
<evidence type="ECO:0000256" key="3">
    <source>
        <dbReference type="ARBA" id="ARBA00004496"/>
    </source>
</evidence>
<evidence type="ECO:0000256" key="16">
    <source>
        <dbReference type="ARBA" id="ARBA00023316"/>
    </source>
</evidence>
<evidence type="ECO:0000256" key="13">
    <source>
        <dbReference type="ARBA" id="ARBA00022984"/>
    </source>
</evidence>
<comment type="cofactor">
    <cofactor evidence="1 19">
        <name>FAD</name>
        <dbReference type="ChEBI" id="CHEBI:57692"/>
    </cofactor>
</comment>
<dbReference type="Gene3D" id="3.30.43.10">
    <property type="entry name" value="Uridine Diphospho-n-acetylenolpyruvylglucosamine Reductase, domain 2"/>
    <property type="match status" value="1"/>
</dbReference>
<dbReference type="Proteomes" id="UP000824200">
    <property type="component" value="Unassembled WGS sequence"/>
</dbReference>
<comment type="function">
    <text evidence="2 19">Cell wall formation.</text>
</comment>
<dbReference type="EMBL" id="DVHL01000032">
    <property type="protein sequence ID" value="HIR66007.1"/>
    <property type="molecule type" value="Genomic_DNA"/>
</dbReference>
<keyword evidence="8 19" id="KW-0132">Cell division</keyword>
<evidence type="ECO:0000256" key="9">
    <source>
        <dbReference type="ARBA" id="ARBA00022630"/>
    </source>
</evidence>
<dbReference type="InterPro" id="IPR011601">
    <property type="entry name" value="MurB_C"/>
</dbReference>
<evidence type="ECO:0000256" key="17">
    <source>
        <dbReference type="ARBA" id="ARBA00031026"/>
    </source>
</evidence>
<protein>
    <recommendedName>
        <fullName evidence="6 19">UDP-N-acetylenolpyruvoylglucosamine reductase</fullName>
        <ecNumber evidence="5 19">1.3.1.98</ecNumber>
    </recommendedName>
    <alternativeName>
        <fullName evidence="17 19">UDP-N-acetylmuramate dehydrogenase</fullName>
    </alternativeName>
</protein>
<evidence type="ECO:0000256" key="11">
    <source>
        <dbReference type="ARBA" id="ARBA00022857"/>
    </source>
</evidence>
<gene>
    <name evidence="19 21" type="primary">murB</name>
    <name evidence="21" type="ORF">IAC95_03920</name>
</gene>
<dbReference type="InterPro" id="IPR016169">
    <property type="entry name" value="FAD-bd_PCMH_sub2"/>
</dbReference>
<keyword evidence="15 19" id="KW-0131">Cell cycle</keyword>
<dbReference type="Gene3D" id="3.90.78.10">
    <property type="entry name" value="UDP-N-acetylenolpyruvoylglucosamine reductase, C-terminal domain"/>
    <property type="match status" value="1"/>
</dbReference>
<comment type="caution">
    <text evidence="21">The sequence shown here is derived from an EMBL/GenBank/DDBJ whole genome shotgun (WGS) entry which is preliminary data.</text>
</comment>
<evidence type="ECO:0000256" key="19">
    <source>
        <dbReference type="HAMAP-Rule" id="MF_00037"/>
    </source>
</evidence>
<dbReference type="InterPro" id="IPR006094">
    <property type="entry name" value="Oxid_FAD_bind_N"/>
</dbReference>
<dbReference type="GO" id="GO:0009252">
    <property type="term" value="P:peptidoglycan biosynthetic process"/>
    <property type="evidence" value="ECO:0007669"/>
    <property type="project" value="UniProtKB-UniRule"/>
</dbReference>
<dbReference type="GO" id="GO:0008762">
    <property type="term" value="F:UDP-N-acetylmuramate dehydrogenase activity"/>
    <property type="evidence" value="ECO:0007669"/>
    <property type="project" value="UniProtKB-UniRule"/>
</dbReference>
<evidence type="ECO:0000313" key="22">
    <source>
        <dbReference type="Proteomes" id="UP000824200"/>
    </source>
</evidence>
<dbReference type="InterPro" id="IPR016166">
    <property type="entry name" value="FAD-bd_PCMH"/>
</dbReference>
<name>A0A9D1J8K4_9BACT</name>
<dbReference type="Gene3D" id="3.30.465.10">
    <property type="match status" value="1"/>
</dbReference>
<keyword evidence="14 19" id="KW-0560">Oxidoreductase</keyword>
<dbReference type="PROSITE" id="PS51387">
    <property type="entry name" value="FAD_PCMH"/>
    <property type="match status" value="1"/>
</dbReference>
<feature type="active site" evidence="19">
    <location>
        <position position="294"/>
    </location>
</feature>
<organism evidence="21 22">
    <name type="scientific">Candidatus Fimimonas gallinarum</name>
    <dbReference type="NCBI Taxonomy" id="2840821"/>
    <lineage>
        <taxon>Bacteria</taxon>
        <taxon>Pseudomonadati</taxon>
        <taxon>Myxococcota</taxon>
        <taxon>Myxococcia</taxon>
        <taxon>Myxococcales</taxon>
        <taxon>Cystobacterineae</taxon>
        <taxon>Myxococcaceae</taxon>
        <taxon>Myxococcaceae incertae sedis</taxon>
        <taxon>Candidatus Fimimonas</taxon>
    </lineage>
</organism>
<comment type="similarity">
    <text evidence="19">Belongs to the MurB family.</text>
</comment>
<keyword evidence="13 19" id="KW-0573">Peptidoglycan synthesis</keyword>
<keyword evidence="10 19" id="KW-0274">FAD</keyword>
<keyword evidence="16 19" id="KW-0961">Cell wall biogenesis/degradation</keyword>
<sequence>MNALEKTLVKMKKNNVKCECNCTFEKLTTLGCGGKIYLTLFPESVSQLVFVAKYLYRHKITHCFLGHGSNVLASDDFYNGVAVVTSFVRDFSVQGDTVVASCGMSTSKLCSQLVNRGLTGGEFFGCLPATVGGAVVCNAGCFGQSVQDVVQSVVVLHNGKREKLSKEQCRFVKRGSIFKNNGDFLVLQVKMRFEKSTPAKVQEKLSQMRQKKAATQPLGCRSAGCVLFNDKIALSKLIDEAHLKGYRVGGAQVSEKHAGFVINLDKATSTDIYLLIRYIKKTLAEKFGVSAKLEVCLVNFPTDAEQLF</sequence>
<dbReference type="AlphaFoldDB" id="A0A9D1J8K4"/>
<dbReference type="SUPFAM" id="SSF56176">
    <property type="entry name" value="FAD-binding/transporter-associated domain-like"/>
    <property type="match status" value="1"/>
</dbReference>
<dbReference type="NCBIfam" id="TIGR00179">
    <property type="entry name" value="murB"/>
    <property type="match status" value="1"/>
</dbReference>
<evidence type="ECO:0000256" key="12">
    <source>
        <dbReference type="ARBA" id="ARBA00022960"/>
    </source>
</evidence>
<feature type="active site" description="Proton donor" evidence="19">
    <location>
        <position position="225"/>
    </location>
</feature>
<dbReference type="Pfam" id="PF02873">
    <property type="entry name" value="MurB_C"/>
    <property type="match status" value="1"/>
</dbReference>
<evidence type="ECO:0000256" key="2">
    <source>
        <dbReference type="ARBA" id="ARBA00003921"/>
    </source>
</evidence>
<comment type="pathway">
    <text evidence="4 19">Cell wall biogenesis; peptidoglycan biosynthesis.</text>
</comment>
<evidence type="ECO:0000256" key="1">
    <source>
        <dbReference type="ARBA" id="ARBA00001974"/>
    </source>
</evidence>
<comment type="subcellular location">
    <subcellularLocation>
        <location evidence="3 19">Cytoplasm</location>
    </subcellularLocation>
</comment>
<evidence type="ECO:0000256" key="4">
    <source>
        <dbReference type="ARBA" id="ARBA00004752"/>
    </source>
</evidence>
<keyword evidence="11 19" id="KW-0521">NADP</keyword>
<keyword evidence="12 19" id="KW-0133">Cell shape</keyword>
<accession>A0A9D1J8K4</accession>
<evidence type="ECO:0000256" key="5">
    <source>
        <dbReference type="ARBA" id="ARBA00012518"/>
    </source>
</evidence>
<feature type="active site" evidence="19">
    <location>
        <position position="174"/>
    </location>
</feature>
<dbReference type="InterPro" id="IPR016167">
    <property type="entry name" value="FAD-bd_PCMH_sub1"/>
</dbReference>
<dbReference type="PANTHER" id="PTHR21071:SF4">
    <property type="entry name" value="UDP-N-ACETYLENOLPYRUVOYLGLUCOSAMINE REDUCTASE"/>
    <property type="match status" value="1"/>
</dbReference>
<dbReference type="InterPro" id="IPR036635">
    <property type="entry name" value="MurB_C_sf"/>
</dbReference>
<evidence type="ECO:0000256" key="7">
    <source>
        <dbReference type="ARBA" id="ARBA00022490"/>
    </source>
</evidence>
<dbReference type="EC" id="1.3.1.98" evidence="5 19"/>
<evidence type="ECO:0000256" key="15">
    <source>
        <dbReference type="ARBA" id="ARBA00023306"/>
    </source>
</evidence>
<keyword evidence="7 19" id="KW-0963">Cytoplasm</keyword>
<dbReference type="GO" id="GO:0071949">
    <property type="term" value="F:FAD binding"/>
    <property type="evidence" value="ECO:0007669"/>
    <property type="project" value="InterPro"/>
</dbReference>
<reference evidence="21" key="1">
    <citation type="submission" date="2020-10" db="EMBL/GenBank/DDBJ databases">
        <authorList>
            <person name="Gilroy R."/>
        </authorList>
    </citation>
    <scope>NUCLEOTIDE SEQUENCE</scope>
    <source>
        <strain evidence="21">CHK121-14286</strain>
    </source>
</reference>
<evidence type="ECO:0000256" key="6">
    <source>
        <dbReference type="ARBA" id="ARBA00015188"/>
    </source>
</evidence>
<keyword evidence="9 19" id="KW-0285">Flavoprotein</keyword>
<dbReference type="InterPro" id="IPR036318">
    <property type="entry name" value="FAD-bd_PCMH-like_sf"/>
</dbReference>
<evidence type="ECO:0000256" key="14">
    <source>
        <dbReference type="ARBA" id="ARBA00023002"/>
    </source>
</evidence>
<comment type="catalytic activity">
    <reaction evidence="18 19">
        <text>UDP-N-acetyl-alpha-D-muramate + NADP(+) = UDP-N-acetyl-3-O-(1-carboxyvinyl)-alpha-D-glucosamine + NADPH + H(+)</text>
        <dbReference type="Rhea" id="RHEA:12248"/>
        <dbReference type="ChEBI" id="CHEBI:15378"/>
        <dbReference type="ChEBI" id="CHEBI:57783"/>
        <dbReference type="ChEBI" id="CHEBI:58349"/>
        <dbReference type="ChEBI" id="CHEBI:68483"/>
        <dbReference type="ChEBI" id="CHEBI:70757"/>
        <dbReference type="EC" id="1.3.1.98"/>
    </reaction>
</comment>
<dbReference type="SUPFAM" id="SSF56194">
    <property type="entry name" value="Uridine diphospho-N-Acetylenolpyruvylglucosamine reductase, MurB, C-terminal domain"/>
    <property type="match status" value="1"/>
</dbReference>
<dbReference type="HAMAP" id="MF_00037">
    <property type="entry name" value="MurB"/>
    <property type="match status" value="1"/>
</dbReference>
<evidence type="ECO:0000259" key="20">
    <source>
        <dbReference type="PROSITE" id="PS51387"/>
    </source>
</evidence>
<reference evidence="21" key="2">
    <citation type="journal article" date="2021" name="PeerJ">
        <title>Extensive microbial diversity within the chicken gut microbiome revealed by metagenomics and culture.</title>
        <authorList>
            <person name="Gilroy R."/>
            <person name="Ravi A."/>
            <person name="Getino M."/>
            <person name="Pursley I."/>
            <person name="Horton D.L."/>
            <person name="Alikhan N.F."/>
            <person name="Baker D."/>
            <person name="Gharbi K."/>
            <person name="Hall N."/>
            <person name="Watson M."/>
            <person name="Adriaenssens E.M."/>
            <person name="Foster-Nyarko E."/>
            <person name="Jarju S."/>
            <person name="Secka A."/>
            <person name="Antonio M."/>
            <person name="Oren A."/>
            <person name="Chaudhuri R.R."/>
            <person name="La Ragione R."/>
            <person name="Hildebrand F."/>
            <person name="Pallen M.J."/>
        </authorList>
    </citation>
    <scope>NUCLEOTIDE SEQUENCE</scope>
    <source>
        <strain evidence="21">CHK121-14286</strain>
    </source>
</reference>
<feature type="domain" description="FAD-binding PCMH-type" evidence="20">
    <location>
        <begin position="30"/>
        <end position="196"/>
    </location>
</feature>
<dbReference type="GO" id="GO:0051301">
    <property type="term" value="P:cell division"/>
    <property type="evidence" value="ECO:0007669"/>
    <property type="project" value="UniProtKB-KW"/>
</dbReference>
<evidence type="ECO:0000313" key="21">
    <source>
        <dbReference type="EMBL" id="HIR66007.1"/>
    </source>
</evidence>
<dbReference type="PANTHER" id="PTHR21071">
    <property type="entry name" value="UDP-N-ACETYLENOLPYRUVOYLGLUCOSAMINE REDUCTASE"/>
    <property type="match status" value="1"/>
</dbReference>
<proteinExistence type="inferred from homology"/>
<dbReference type="GO" id="GO:0071555">
    <property type="term" value="P:cell wall organization"/>
    <property type="evidence" value="ECO:0007669"/>
    <property type="project" value="UniProtKB-KW"/>
</dbReference>
<dbReference type="Pfam" id="PF01565">
    <property type="entry name" value="FAD_binding_4"/>
    <property type="match status" value="1"/>
</dbReference>
<dbReference type="InterPro" id="IPR003170">
    <property type="entry name" value="MurB"/>
</dbReference>
<dbReference type="GO" id="GO:0008360">
    <property type="term" value="P:regulation of cell shape"/>
    <property type="evidence" value="ECO:0007669"/>
    <property type="project" value="UniProtKB-KW"/>
</dbReference>
<dbReference type="GO" id="GO:0005829">
    <property type="term" value="C:cytosol"/>
    <property type="evidence" value="ECO:0007669"/>
    <property type="project" value="TreeGrafter"/>
</dbReference>